<dbReference type="EMBL" id="JAGTJQ010000006">
    <property type="protein sequence ID" value="KAH7029455.1"/>
    <property type="molecule type" value="Genomic_DNA"/>
</dbReference>
<evidence type="ECO:0000313" key="2">
    <source>
        <dbReference type="Proteomes" id="UP000756346"/>
    </source>
</evidence>
<name>A0A9P9BPT5_9PEZI</name>
<evidence type="ECO:0000313" key="1">
    <source>
        <dbReference type="EMBL" id="KAH7029455.1"/>
    </source>
</evidence>
<accession>A0A9P9BPT5</accession>
<proteinExistence type="predicted"/>
<dbReference type="InterPro" id="IPR011990">
    <property type="entry name" value="TPR-like_helical_dom_sf"/>
</dbReference>
<dbReference type="GeneID" id="70186426"/>
<dbReference type="OrthoDB" id="5229512at2759"/>
<dbReference type="PANTHER" id="PTHR42085">
    <property type="entry name" value="F-BOX DOMAIN-CONTAINING PROTEIN"/>
    <property type="match status" value="1"/>
</dbReference>
<protein>
    <submittedName>
        <fullName evidence="1">Uncharacterized protein</fullName>
    </submittedName>
</protein>
<reference evidence="1" key="1">
    <citation type="journal article" date="2021" name="Nat. Commun.">
        <title>Genetic determinants of endophytism in the Arabidopsis root mycobiome.</title>
        <authorList>
            <person name="Mesny F."/>
            <person name="Miyauchi S."/>
            <person name="Thiergart T."/>
            <person name="Pickel B."/>
            <person name="Atanasova L."/>
            <person name="Karlsson M."/>
            <person name="Huettel B."/>
            <person name="Barry K.W."/>
            <person name="Haridas S."/>
            <person name="Chen C."/>
            <person name="Bauer D."/>
            <person name="Andreopoulos W."/>
            <person name="Pangilinan J."/>
            <person name="LaButti K."/>
            <person name="Riley R."/>
            <person name="Lipzen A."/>
            <person name="Clum A."/>
            <person name="Drula E."/>
            <person name="Henrissat B."/>
            <person name="Kohler A."/>
            <person name="Grigoriev I.V."/>
            <person name="Martin F.M."/>
            <person name="Hacquard S."/>
        </authorList>
    </citation>
    <scope>NUCLEOTIDE SEQUENCE</scope>
    <source>
        <strain evidence="1">MPI-CAGE-CH-0230</strain>
    </source>
</reference>
<organism evidence="1 2">
    <name type="scientific">Microdochium trichocladiopsis</name>
    <dbReference type="NCBI Taxonomy" id="1682393"/>
    <lineage>
        <taxon>Eukaryota</taxon>
        <taxon>Fungi</taxon>
        <taxon>Dikarya</taxon>
        <taxon>Ascomycota</taxon>
        <taxon>Pezizomycotina</taxon>
        <taxon>Sordariomycetes</taxon>
        <taxon>Xylariomycetidae</taxon>
        <taxon>Xylariales</taxon>
        <taxon>Microdochiaceae</taxon>
        <taxon>Microdochium</taxon>
    </lineage>
</organism>
<gene>
    <name evidence="1" type="ORF">B0I36DRAFT_350331</name>
</gene>
<dbReference type="AlphaFoldDB" id="A0A9P9BPT5"/>
<dbReference type="RefSeq" id="XP_046011743.1">
    <property type="nucleotide sequence ID" value="XM_046156880.1"/>
</dbReference>
<dbReference type="InterPro" id="IPR038883">
    <property type="entry name" value="AN11006-like"/>
</dbReference>
<dbReference type="PANTHER" id="PTHR42085:SF4">
    <property type="entry name" value="F-BOX DOMAIN-CONTAINING PROTEIN"/>
    <property type="match status" value="1"/>
</dbReference>
<dbReference type="Gene3D" id="1.25.40.10">
    <property type="entry name" value="Tetratricopeptide repeat domain"/>
    <property type="match status" value="1"/>
</dbReference>
<sequence length="434" mass="48402">MAASSSDAGVFRFTDLPPEIRNQVYEILLCSFPPPQYPDNDDRLPSSGTWLDKSQISASILRANRQIHDEARAVVIKGNLFVQVECHMSIDHSQMIRELMANLGLPIVVGDGTWTGSWDDNLKLDRYKPLRAMTYAISSTKAIPDTWSGTTLRFLLLHRELDEFLIELALADDAGLVDFANKMTHQVTIHTLDSTGAGKTDREFLGTKAVLQRLLAPFAKNYEGVKNFVIKADGPKESSNGKLDEEVIASTLAAVKHRPQRSMSETLAVVHELKDKGNALFKAGKTRMASKHWTRACSQILQSRSAPQFAKKFVSKPKDSSERRLIRELAELSFQLHLNLAQHGLQAVHYAYEDGDGWRLHGISTAVLAYLQKSALECSISETGVVMPAKDVDDDGDLTGGWRPTNAQTAKLWFRFARCHRYCEEWEDACTAIG</sequence>
<comment type="caution">
    <text evidence="1">The sequence shown here is derived from an EMBL/GenBank/DDBJ whole genome shotgun (WGS) entry which is preliminary data.</text>
</comment>
<keyword evidence="2" id="KW-1185">Reference proteome</keyword>
<dbReference type="Proteomes" id="UP000756346">
    <property type="component" value="Unassembled WGS sequence"/>
</dbReference>